<dbReference type="VEuPathDB" id="FungiDB:LCOR_12271.1"/>
<feature type="compositionally biased region" description="Basic residues" evidence="1">
    <location>
        <begin position="158"/>
        <end position="175"/>
    </location>
</feature>
<dbReference type="InterPro" id="IPR001810">
    <property type="entry name" value="F-box_dom"/>
</dbReference>
<dbReference type="Pfam" id="PF12937">
    <property type="entry name" value="F-box-like"/>
    <property type="match status" value="1"/>
</dbReference>
<dbReference type="Proteomes" id="UP000027586">
    <property type="component" value="Unassembled WGS sequence"/>
</dbReference>
<feature type="region of interest" description="Disordered" evidence="1">
    <location>
        <begin position="157"/>
        <end position="177"/>
    </location>
</feature>
<evidence type="ECO:0000256" key="1">
    <source>
        <dbReference type="SAM" id="MobiDB-lite"/>
    </source>
</evidence>
<dbReference type="STRING" id="1263082.A0A068SHH5"/>
<dbReference type="OrthoDB" id="2265055at2759"/>
<dbReference type="CDD" id="cd09917">
    <property type="entry name" value="F-box_SF"/>
    <property type="match status" value="1"/>
</dbReference>
<feature type="domain" description="F-box" evidence="2">
    <location>
        <begin position="3"/>
        <end position="38"/>
    </location>
</feature>
<feature type="region of interest" description="Disordered" evidence="1">
    <location>
        <begin position="116"/>
        <end position="145"/>
    </location>
</feature>
<gene>
    <name evidence="3" type="ORF">LCOR_12271.1</name>
</gene>
<feature type="compositionally biased region" description="Acidic residues" evidence="1">
    <location>
        <begin position="116"/>
        <end position="127"/>
    </location>
</feature>
<reference evidence="3" key="1">
    <citation type="submission" date="2013-08" db="EMBL/GenBank/DDBJ databases">
        <title>Gene expansion shapes genome architecture in the human pathogen Lichtheimia corymbifera: an evolutionary genomics analysis in the ancient terrestrial Mucorales (Mucoromycotina).</title>
        <authorList>
            <person name="Schwartze V.U."/>
            <person name="Winter S."/>
            <person name="Shelest E."/>
            <person name="Marcet-Houben M."/>
            <person name="Horn F."/>
            <person name="Wehner S."/>
            <person name="Hoffmann K."/>
            <person name="Riege K."/>
            <person name="Sammeth M."/>
            <person name="Nowrousian M."/>
            <person name="Valiante V."/>
            <person name="Linde J."/>
            <person name="Jacobsen I.D."/>
            <person name="Marz M."/>
            <person name="Brakhage A.A."/>
            <person name="Gabaldon T."/>
            <person name="Bocker S."/>
            <person name="Voigt K."/>
        </authorList>
    </citation>
    <scope>NUCLEOTIDE SEQUENCE [LARGE SCALE GENOMIC DNA]</scope>
    <source>
        <strain evidence="3">FSU 9682</strain>
    </source>
</reference>
<evidence type="ECO:0000313" key="4">
    <source>
        <dbReference type="Proteomes" id="UP000027586"/>
    </source>
</evidence>
<dbReference type="EMBL" id="CBTN010000202">
    <property type="protein sequence ID" value="CDH61495.1"/>
    <property type="molecule type" value="Genomic_DNA"/>
</dbReference>
<organism evidence="3 4">
    <name type="scientific">Lichtheimia corymbifera JMRC:FSU:9682</name>
    <dbReference type="NCBI Taxonomy" id="1263082"/>
    <lineage>
        <taxon>Eukaryota</taxon>
        <taxon>Fungi</taxon>
        <taxon>Fungi incertae sedis</taxon>
        <taxon>Mucoromycota</taxon>
        <taxon>Mucoromycotina</taxon>
        <taxon>Mucoromycetes</taxon>
        <taxon>Mucorales</taxon>
        <taxon>Lichtheimiaceae</taxon>
        <taxon>Lichtheimia</taxon>
    </lineage>
</organism>
<protein>
    <recommendedName>
        <fullName evidence="2">F-box domain-containing protein</fullName>
    </recommendedName>
</protein>
<feature type="compositionally biased region" description="Basic and acidic residues" evidence="1">
    <location>
        <begin position="208"/>
        <end position="224"/>
    </location>
</feature>
<dbReference type="AlphaFoldDB" id="A0A068SHH5"/>
<feature type="region of interest" description="Disordered" evidence="1">
    <location>
        <begin position="208"/>
        <end position="237"/>
    </location>
</feature>
<evidence type="ECO:0000259" key="2">
    <source>
        <dbReference type="Pfam" id="PF12937"/>
    </source>
</evidence>
<accession>A0A068SHH5</accession>
<proteinExistence type="predicted"/>
<sequence>MGLPNELLLYILKEFLDLGDLWRLLQVSRAFRYFAVHTIHRRWKIELSPETTMKIQCRAALIALEGLSCQLSTTQTKVSTPTASFAYSSNPAAAAAAAAAAASSSFSASAMMDLLEDEDDDDDDDPIDQGTTTTTTATTTMYPQEDEDQVMTDDTGFIHHHHHHSNNNHHRHHQHAATALNPQRLLLLDDDDDDHHVFDTRINIDQRREQRRGDMMEEESSHHEEEEEEEEDKHFQQLMRREERLHQRIIAGISSYKHKYVLIEDIDIRNRIRSAVDVVFHHAVFVAAVSRAPVRLACTHASSTNRAQAAMMVRLLTRLDAAFPACCREITFTLADNIKAFLEYTGYKLLAIADKSKGGAVSAEHIYSMVFGPACQSSILCCSFNHNAPSRRPSSSSSSSSSTSSTKKTTQQISQSLLVTLHSISACFDLMGAAFVGKLLSENHIECAVQRTCELLSDPHLRPVKRALLVDLLEGWLTIKRGLVASELCRWVRLEIERCDQQQAAAVATSSSSASASSAPFTRQSTTTSLPPLADIFTQLPLA</sequence>
<feature type="compositionally biased region" description="Low complexity" evidence="1">
    <location>
        <begin position="128"/>
        <end position="140"/>
    </location>
</feature>
<dbReference type="InterPro" id="IPR036047">
    <property type="entry name" value="F-box-like_dom_sf"/>
</dbReference>
<dbReference type="SUPFAM" id="SSF81383">
    <property type="entry name" value="F-box domain"/>
    <property type="match status" value="1"/>
</dbReference>
<keyword evidence="4" id="KW-1185">Reference proteome</keyword>
<evidence type="ECO:0000313" key="3">
    <source>
        <dbReference type="EMBL" id="CDH61495.1"/>
    </source>
</evidence>
<name>A0A068SHH5_9FUNG</name>
<comment type="caution">
    <text evidence="3">The sequence shown here is derived from an EMBL/GenBank/DDBJ whole genome shotgun (WGS) entry which is preliminary data.</text>
</comment>